<protein>
    <submittedName>
        <fullName evidence="1">Uncharacterized protein</fullName>
    </submittedName>
</protein>
<name>A0A7S4MKF6_9EUKA</name>
<dbReference type="EMBL" id="HBKO01023545">
    <property type="protein sequence ID" value="CAE2228142.1"/>
    <property type="molecule type" value="Transcribed_RNA"/>
</dbReference>
<evidence type="ECO:0000313" key="1">
    <source>
        <dbReference type="EMBL" id="CAE2228142.1"/>
    </source>
</evidence>
<organism evidence="1">
    <name type="scientific">Prymnesium polylepis</name>
    <dbReference type="NCBI Taxonomy" id="72548"/>
    <lineage>
        <taxon>Eukaryota</taxon>
        <taxon>Haptista</taxon>
        <taxon>Haptophyta</taxon>
        <taxon>Prymnesiophyceae</taxon>
        <taxon>Prymnesiales</taxon>
        <taxon>Prymnesiaceae</taxon>
        <taxon>Prymnesium</taxon>
    </lineage>
</organism>
<sequence length="100" mass="11691">MRGLPSEDAKVEMLLELADDGIGDKLTEFGTEQACGEKLNELTEKYYKKYPRAFEEPWPLQKYYDTDVVLRRFLSKYVERKPAEIRTLAKNELGIELDKD</sequence>
<dbReference type="AlphaFoldDB" id="A0A7S4MKF6"/>
<gene>
    <name evidence="1" type="ORF">CPOL0286_LOCUS10632</name>
</gene>
<proteinExistence type="predicted"/>
<accession>A0A7S4MKF6</accession>
<reference evidence="1" key="1">
    <citation type="submission" date="2021-01" db="EMBL/GenBank/DDBJ databases">
        <authorList>
            <person name="Corre E."/>
            <person name="Pelletier E."/>
            <person name="Niang G."/>
            <person name="Scheremetjew M."/>
            <person name="Finn R."/>
            <person name="Kale V."/>
            <person name="Holt S."/>
            <person name="Cochrane G."/>
            <person name="Meng A."/>
            <person name="Brown T."/>
            <person name="Cohen L."/>
        </authorList>
    </citation>
    <scope>NUCLEOTIDE SEQUENCE</scope>
    <source>
        <strain evidence="1">UIO037</strain>
    </source>
</reference>